<dbReference type="KEGG" id="hpel:HZS54_25725"/>
<dbReference type="InterPro" id="IPR007527">
    <property type="entry name" value="Znf_SWIM"/>
</dbReference>
<sequence>MHPLDQLDVSTRVAKRAQYEAFEFALAAGNVLVRNGSHPNPSEHEYLVTVEDGLPIECTCPADDHYEGACKHRVAVAIRTPLLDAVTAADDSQSVAADGGHVPPSAVDMSEAESGQDETEASDDDECPDCIGEFPCWECVRTGRKTLPD</sequence>
<feature type="region of interest" description="Disordered" evidence="2">
    <location>
        <begin position="91"/>
        <end position="129"/>
    </location>
</feature>
<proteinExistence type="predicted"/>
<name>A0A7D5PAI9_9EURY</name>
<accession>A0A7D5PAI9</accession>
<dbReference type="EMBL" id="CP058909">
    <property type="protein sequence ID" value="QLH84817.1"/>
    <property type="molecule type" value="Genomic_DNA"/>
</dbReference>
<keyword evidence="1" id="KW-0862">Zinc</keyword>
<dbReference type="Proteomes" id="UP000509346">
    <property type="component" value="Chromosome"/>
</dbReference>
<dbReference type="RefSeq" id="WP_179919894.1">
    <property type="nucleotide sequence ID" value="NZ_CP058909.1"/>
</dbReference>
<evidence type="ECO:0000256" key="2">
    <source>
        <dbReference type="SAM" id="MobiDB-lite"/>
    </source>
</evidence>
<feature type="domain" description="SWIM-type" evidence="3">
    <location>
        <begin position="46"/>
        <end position="81"/>
    </location>
</feature>
<dbReference type="GeneID" id="56086068"/>
<evidence type="ECO:0000313" key="5">
    <source>
        <dbReference type="Proteomes" id="UP000509346"/>
    </source>
</evidence>
<evidence type="ECO:0000256" key="1">
    <source>
        <dbReference type="PROSITE-ProRule" id="PRU00325"/>
    </source>
</evidence>
<dbReference type="AlphaFoldDB" id="A0A7D5PAI9"/>
<dbReference type="OrthoDB" id="189856at2157"/>
<evidence type="ECO:0000259" key="3">
    <source>
        <dbReference type="PROSITE" id="PS50966"/>
    </source>
</evidence>
<dbReference type="PROSITE" id="PS50966">
    <property type="entry name" value="ZF_SWIM"/>
    <property type="match status" value="1"/>
</dbReference>
<feature type="compositionally biased region" description="Acidic residues" evidence="2">
    <location>
        <begin position="110"/>
        <end position="128"/>
    </location>
</feature>
<keyword evidence="5" id="KW-1185">Reference proteome</keyword>
<reference evidence="4 5" key="1">
    <citation type="submission" date="2020-07" db="EMBL/GenBank/DDBJ databases">
        <title>Halosimplex litoreum sp. nov. and Halosimplex rubrum sp. nov., isolated from different salt environments.</title>
        <authorList>
            <person name="Cui H."/>
        </authorList>
    </citation>
    <scope>NUCLEOTIDE SEQUENCE [LARGE SCALE GENOMIC DNA]</scope>
    <source>
        <strain evidence="4 5">R2</strain>
    </source>
</reference>
<keyword evidence="1" id="KW-0479">Metal-binding</keyword>
<gene>
    <name evidence="4" type="ORF">HZS54_25725</name>
</gene>
<protein>
    <submittedName>
        <fullName evidence="4">SWIM zinc finger family protein</fullName>
    </submittedName>
</protein>
<dbReference type="GO" id="GO:0008270">
    <property type="term" value="F:zinc ion binding"/>
    <property type="evidence" value="ECO:0007669"/>
    <property type="project" value="UniProtKB-KW"/>
</dbReference>
<organism evidence="4 5">
    <name type="scientific">Halosimplex pelagicum</name>
    <dbReference type="NCBI Taxonomy" id="869886"/>
    <lineage>
        <taxon>Archaea</taxon>
        <taxon>Methanobacteriati</taxon>
        <taxon>Methanobacteriota</taxon>
        <taxon>Stenosarchaea group</taxon>
        <taxon>Halobacteria</taxon>
        <taxon>Halobacteriales</taxon>
        <taxon>Haloarculaceae</taxon>
        <taxon>Halosimplex</taxon>
    </lineage>
</organism>
<keyword evidence="1" id="KW-0863">Zinc-finger</keyword>
<dbReference type="Pfam" id="PF04434">
    <property type="entry name" value="SWIM"/>
    <property type="match status" value="1"/>
</dbReference>
<evidence type="ECO:0000313" key="4">
    <source>
        <dbReference type="EMBL" id="QLH84817.1"/>
    </source>
</evidence>